<dbReference type="EMBL" id="JAJEPS010000009">
    <property type="protein sequence ID" value="MCC2126512.1"/>
    <property type="molecule type" value="Genomic_DNA"/>
</dbReference>
<keyword evidence="1" id="KW-0732">Signal</keyword>
<dbReference type="Pfam" id="PF14478">
    <property type="entry name" value="DUF4430"/>
    <property type="match status" value="1"/>
</dbReference>
<dbReference type="AlphaFoldDB" id="A0AAE3A5Q4"/>
<feature type="domain" description="Transcobalamin-like C-terminal" evidence="2">
    <location>
        <begin position="74"/>
        <end position="149"/>
    </location>
</feature>
<organism evidence="3 4">
    <name type="scientific">Hominiventricola filiformis</name>
    <dbReference type="NCBI Taxonomy" id="2885352"/>
    <lineage>
        <taxon>Bacteria</taxon>
        <taxon>Bacillati</taxon>
        <taxon>Bacillota</taxon>
        <taxon>Clostridia</taxon>
        <taxon>Lachnospirales</taxon>
        <taxon>Lachnospiraceae</taxon>
        <taxon>Hominiventricola</taxon>
    </lineage>
</organism>
<evidence type="ECO:0000256" key="1">
    <source>
        <dbReference type="SAM" id="SignalP"/>
    </source>
</evidence>
<dbReference type="RefSeq" id="WP_118771159.1">
    <property type="nucleotide sequence ID" value="NZ_JAJEPS010000009.1"/>
</dbReference>
<name>A0AAE3A5Q4_9FIRM</name>
<gene>
    <name evidence="3" type="ORF">LKD36_09980</name>
</gene>
<evidence type="ECO:0000313" key="3">
    <source>
        <dbReference type="EMBL" id="MCC2126512.1"/>
    </source>
</evidence>
<dbReference type="InterPro" id="IPR027954">
    <property type="entry name" value="Transcobalamin-like_C"/>
</dbReference>
<feature type="chain" id="PRO_5042218276" evidence="1">
    <location>
        <begin position="25"/>
        <end position="171"/>
    </location>
</feature>
<evidence type="ECO:0000259" key="2">
    <source>
        <dbReference type="Pfam" id="PF14478"/>
    </source>
</evidence>
<comment type="caution">
    <text evidence="3">The sequence shown here is derived from an EMBL/GenBank/DDBJ whole genome shotgun (WGS) entry which is preliminary data.</text>
</comment>
<protein>
    <submittedName>
        <fullName evidence="3">DUF4430 domain-containing protein</fullName>
    </submittedName>
</protein>
<proteinExistence type="predicted"/>
<dbReference type="PROSITE" id="PS51257">
    <property type="entry name" value="PROKAR_LIPOPROTEIN"/>
    <property type="match status" value="1"/>
</dbReference>
<dbReference type="Proteomes" id="UP001198220">
    <property type="component" value="Unassembled WGS sequence"/>
</dbReference>
<reference evidence="3 4" key="1">
    <citation type="submission" date="2021-10" db="EMBL/GenBank/DDBJ databases">
        <title>Anaerobic single-cell dispensing facilitates the cultivation of human gut bacteria.</title>
        <authorList>
            <person name="Afrizal A."/>
        </authorList>
    </citation>
    <scope>NUCLEOTIDE SEQUENCE [LARGE SCALE GENOMIC DNA]</scope>
    <source>
        <strain evidence="3 4">CLA-AA-H276</strain>
    </source>
</reference>
<feature type="signal peptide" evidence="1">
    <location>
        <begin position="1"/>
        <end position="24"/>
    </location>
</feature>
<keyword evidence="4" id="KW-1185">Reference proteome</keyword>
<accession>A0AAE3A5Q4</accession>
<sequence length="171" mass="19033">MGKKIKQLLLAVLLCFLMTGCGYGGNSGETYRVQISIRCDNAVAKGLCEQKKWKGILPEDGVILPDTEVEVQEGDTVFDLLCKIRDEEGIQMEYNGGKGTEYIEGIGNLYEFDGGRWSGWMYSVNGEYQNMGCGKCKLADGDVVRWDYTCDLGLDLDADMPGAQEWMDTHE</sequence>
<dbReference type="Gene3D" id="2.170.130.30">
    <property type="match status" value="1"/>
</dbReference>
<evidence type="ECO:0000313" key="4">
    <source>
        <dbReference type="Proteomes" id="UP001198220"/>
    </source>
</evidence>